<dbReference type="GO" id="GO:0003917">
    <property type="term" value="F:DNA topoisomerase type I (single strand cut, ATP-independent) activity"/>
    <property type="evidence" value="ECO:0007669"/>
    <property type="project" value="InterPro"/>
</dbReference>
<dbReference type="InterPro" id="IPR000380">
    <property type="entry name" value="Topo_IA"/>
</dbReference>
<dbReference type="GO" id="GO:0006281">
    <property type="term" value="P:DNA repair"/>
    <property type="evidence" value="ECO:0007669"/>
    <property type="project" value="TreeGrafter"/>
</dbReference>
<dbReference type="Gene3D" id="3.40.50.140">
    <property type="match status" value="1"/>
</dbReference>
<dbReference type="InterPro" id="IPR023405">
    <property type="entry name" value="Topo_IA_core_domain"/>
</dbReference>
<evidence type="ECO:0000313" key="1">
    <source>
        <dbReference type="EMBL" id="GAG63047.1"/>
    </source>
</evidence>
<dbReference type="AlphaFoldDB" id="X0ZYU1"/>
<comment type="caution">
    <text evidence="1">The sequence shown here is derived from an EMBL/GenBank/DDBJ whole genome shotgun (WGS) entry which is preliminary data.</text>
</comment>
<protein>
    <recommendedName>
        <fullName evidence="2">Toprim domain-containing protein</fullName>
    </recommendedName>
</protein>
<reference evidence="1" key="1">
    <citation type="journal article" date="2014" name="Front. Microbiol.">
        <title>High frequency of phylogenetically diverse reductive dehalogenase-homologous genes in deep subseafloor sedimentary metagenomes.</title>
        <authorList>
            <person name="Kawai M."/>
            <person name="Futagami T."/>
            <person name="Toyoda A."/>
            <person name="Takaki Y."/>
            <person name="Nishi S."/>
            <person name="Hori S."/>
            <person name="Arai W."/>
            <person name="Tsubouchi T."/>
            <person name="Morono Y."/>
            <person name="Uchiyama I."/>
            <person name="Ito T."/>
            <person name="Fujiyama A."/>
            <person name="Inagaki F."/>
            <person name="Takami H."/>
        </authorList>
    </citation>
    <scope>NUCLEOTIDE SEQUENCE</scope>
    <source>
        <strain evidence="1">Expedition CK06-06</strain>
    </source>
</reference>
<dbReference type="PANTHER" id="PTHR11390">
    <property type="entry name" value="PROKARYOTIC DNA TOPOISOMERASE"/>
    <property type="match status" value="1"/>
</dbReference>
<dbReference type="GO" id="GO:0003677">
    <property type="term" value="F:DNA binding"/>
    <property type="evidence" value="ECO:0007669"/>
    <property type="project" value="InterPro"/>
</dbReference>
<sequence length="67" mass="8157">MKLIVCEKNQSAKRISEILSRKKAKRESYYKNIYYSFKWDDENVLVMGLRGHILTLEFPPEYENWQK</sequence>
<dbReference type="GO" id="GO:0006265">
    <property type="term" value="P:DNA topological change"/>
    <property type="evidence" value="ECO:0007669"/>
    <property type="project" value="InterPro"/>
</dbReference>
<accession>X0ZYU1</accession>
<dbReference type="GO" id="GO:0006310">
    <property type="term" value="P:DNA recombination"/>
    <property type="evidence" value="ECO:0007669"/>
    <property type="project" value="TreeGrafter"/>
</dbReference>
<evidence type="ECO:0008006" key="2">
    <source>
        <dbReference type="Google" id="ProtNLM"/>
    </source>
</evidence>
<gene>
    <name evidence="1" type="ORF">S01H4_12372</name>
</gene>
<dbReference type="EMBL" id="BART01005236">
    <property type="protein sequence ID" value="GAG63047.1"/>
    <property type="molecule type" value="Genomic_DNA"/>
</dbReference>
<feature type="non-terminal residue" evidence="1">
    <location>
        <position position="67"/>
    </location>
</feature>
<dbReference type="PANTHER" id="PTHR11390:SF21">
    <property type="entry name" value="DNA TOPOISOMERASE 3-ALPHA"/>
    <property type="match status" value="1"/>
</dbReference>
<organism evidence="1">
    <name type="scientific">marine sediment metagenome</name>
    <dbReference type="NCBI Taxonomy" id="412755"/>
    <lineage>
        <taxon>unclassified sequences</taxon>
        <taxon>metagenomes</taxon>
        <taxon>ecological metagenomes</taxon>
    </lineage>
</organism>
<name>X0ZYU1_9ZZZZ</name>
<dbReference type="SUPFAM" id="SSF56712">
    <property type="entry name" value="Prokaryotic type I DNA topoisomerase"/>
    <property type="match status" value="1"/>
</dbReference>
<proteinExistence type="predicted"/>